<reference evidence="1 2" key="1">
    <citation type="submission" date="2020-02" db="EMBL/GenBank/DDBJ databases">
        <authorList>
            <person name="Liang J."/>
        </authorList>
    </citation>
    <scope>NUCLEOTIDE SEQUENCE [LARGE SCALE GENOMIC DNA]</scope>
    <source>
        <strain evidence="1 2">L22-9</strain>
    </source>
</reference>
<protein>
    <submittedName>
        <fullName evidence="1">Uncharacterized protein</fullName>
    </submittedName>
</protein>
<dbReference type="Proteomes" id="UP000509545">
    <property type="component" value="Chromosome"/>
</dbReference>
<evidence type="ECO:0000313" key="2">
    <source>
        <dbReference type="Proteomes" id="UP000509545"/>
    </source>
</evidence>
<organism evidence="1 2">
    <name type="scientific">Pseudomonas bijieensis</name>
    <dbReference type="NCBI Taxonomy" id="2681983"/>
    <lineage>
        <taxon>Bacteria</taxon>
        <taxon>Pseudomonadati</taxon>
        <taxon>Pseudomonadota</taxon>
        <taxon>Gammaproteobacteria</taxon>
        <taxon>Pseudomonadales</taxon>
        <taxon>Pseudomonadaceae</taxon>
        <taxon>Pseudomonas</taxon>
    </lineage>
</organism>
<dbReference type="AlphaFoldDB" id="A0A6N1C771"/>
<dbReference type="RefSeq" id="WP_176687853.1">
    <property type="nucleotide sequence ID" value="NZ_CP048810.1"/>
</dbReference>
<evidence type="ECO:0000313" key="1">
    <source>
        <dbReference type="EMBL" id="QKS80989.1"/>
    </source>
</evidence>
<accession>A0A6N1C771</accession>
<proteinExistence type="predicted"/>
<gene>
    <name evidence="1" type="ORF">GN234_03090</name>
</gene>
<name>A0A6N1C771_9PSED</name>
<sequence length="169" mass="18968">MPKAMFTFRTVNSPNGSREVCTHGIEKNESRQLSNFQALGYLLRWVDALSEDPADLAGSIGAMLGFDAEVAALGFEPFDPVHILSAPTWKDRMRTAWCVIGAAERTKALQLDYDTLQNYWPNTDFCSSDWDAEVERWVAQLAAFDVSCEFNICSVVGNPPRPRLEFRIS</sequence>
<dbReference type="KEGG" id="pbz:GN234_03090"/>
<keyword evidence="2" id="KW-1185">Reference proteome</keyword>
<dbReference type="EMBL" id="CP048810">
    <property type="protein sequence ID" value="QKS80989.1"/>
    <property type="molecule type" value="Genomic_DNA"/>
</dbReference>